<name>A0ABP9LQU8_9RHOB</name>
<protein>
    <recommendedName>
        <fullName evidence="3">PAS domain-containing protein</fullName>
    </recommendedName>
</protein>
<dbReference type="InterPro" id="IPR009922">
    <property type="entry name" value="DUF1457"/>
</dbReference>
<reference evidence="2" key="1">
    <citation type="journal article" date="2019" name="Int. J. Syst. Evol. Microbiol.">
        <title>The Global Catalogue of Microorganisms (GCM) 10K type strain sequencing project: providing services to taxonomists for standard genome sequencing and annotation.</title>
        <authorList>
            <consortium name="The Broad Institute Genomics Platform"/>
            <consortium name="The Broad Institute Genome Sequencing Center for Infectious Disease"/>
            <person name="Wu L."/>
            <person name="Ma J."/>
        </authorList>
    </citation>
    <scope>NUCLEOTIDE SEQUENCE [LARGE SCALE GENOMIC DNA]</scope>
    <source>
        <strain evidence="2">JCM 18015</strain>
    </source>
</reference>
<keyword evidence="2" id="KW-1185">Reference proteome</keyword>
<dbReference type="RefSeq" id="WP_259554132.1">
    <property type="nucleotide sequence ID" value="NZ_BAABHW010000007.1"/>
</dbReference>
<accession>A0ABP9LQU8</accession>
<sequence>MSQDSTIADHGAHPAIAALHGDAMLRDAVAYWDGLRQGRLVPARSEIDPGALSDLLGHAAMLERPRPGTIRFRLAGGRISALMGLEARGMPFRTLFDLDHRRRVTEEVEASFDTVSLLFGSLIPRDAPPGDRSETHMALMPLSDTSGAVTRALVLLGEGACRTVPSVPCRWRVTHTLQVPLRPGVLVLPGRPAPQPPPQHPFRVIQGGLA</sequence>
<evidence type="ECO:0008006" key="3">
    <source>
        <dbReference type="Google" id="ProtNLM"/>
    </source>
</evidence>
<gene>
    <name evidence="1" type="ORF">GCM10023209_35540</name>
</gene>
<comment type="caution">
    <text evidence="1">The sequence shown here is derived from an EMBL/GenBank/DDBJ whole genome shotgun (WGS) entry which is preliminary data.</text>
</comment>
<dbReference type="Pfam" id="PF07310">
    <property type="entry name" value="PAS_5"/>
    <property type="match status" value="1"/>
</dbReference>
<proteinExistence type="predicted"/>
<organism evidence="1 2">
    <name type="scientific">[Roseibacterium] beibuensis</name>
    <dbReference type="NCBI Taxonomy" id="1193142"/>
    <lineage>
        <taxon>Bacteria</taxon>
        <taxon>Pseudomonadati</taxon>
        <taxon>Pseudomonadota</taxon>
        <taxon>Alphaproteobacteria</taxon>
        <taxon>Rhodobacterales</taxon>
        <taxon>Roseobacteraceae</taxon>
        <taxon>Roseicyclus</taxon>
    </lineage>
</organism>
<dbReference type="Proteomes" id="UP001499910">
    <property type="component" value="Unassembled WGS sequence"/>
</dbReference>
<evidence type="ECO:0000313" key="2">
    <source>
        <dbReference type="Proteomes" id="UP001499910"/>
    </source>
</evidence>
<dbReference type="EMBL" id="BAABHW010000007">
    <property type="protein sequence ID" value="GAA5081149.1"/>
    <property type="molecule type" value="Genomic_DNA"/>
</dbReference>
<evidence type="ECO:0000313" key="1">
    <source>
        <dbReference type="EMBL" id="GAA5081149.1"/>
    </source>
</evidence>